<dbReference type="HOGENOM" id="CLU_023194_5_0_0"/>
<dbReference type="AlphaFoldDB" id="S0EY50"/>
<dbReference type="SUPFAM" id="SSF51735">
    <property type="entry name" value="NAD(P)-binding Rossmann-fold domains"/>
    <property type="match status" value="1"/>
</dbReference>
<gene>
    <name evidence="5" type="ORF">CCALI_02689</name>
</gene>
<evidence type="ECO:0000259" key="4">
    <source>
        <dbReference type="Pfam" id="PF22725"/>
    </source>
</evidence>
<feature type="domain" description="Gfo/Idh/MocA-like oxidoreductase N-terminal" evidence="3">
    <location>
        <begin position="4"/>
        <end position="122"/>
    </location>
</feature>
<dbReference type="Proteomes" id="UP000014227">
    <property type="component" value="Chromosome I"/>
</dbReference>
<dbReference type="SUPFAM" id="SSF55347">
    <property type="entry name" value="Glyceraldehyde-3-phosphate dehydrogenase-like, C-terminal domain"/>
    <property type="match status" value="1"/>
</dbReference>
<dbReference type="Gene3D" id="3.30.360.10">
    <property type="entry name" value="Dihydrodipicolinate Reductase, domain 2"/>
    <property type="match status" value="1"/>
</dbReference>
<dbReference type="eggNOG" id="COG0673">
    <property type="taxonomic scope" value="Bacteria"/>
</dbReference>
<proteinExistence type="inferred from homology"/>
<sequence>MDRVRWAILGTGGIARKLANAIRQSRHGELVAVASRTQASADAFGEEFGIPRRYEGYARVLDDADVEAVYISLPNHLHAEWTVRCANAKKHVLCEKPFTVNTAEAEHALDVVRRERVLFMEAFQYRCHPTMHRICELVREGAIGELKLIHASFQYNLGPKYDNIRLSNPAAGGGIMDVGCYTLSFARLIAGVAVGQTCTEPIELKGCAHIGTVSRVDEQATAALKFPKGIVAYLACGTQVHFDATVRLFGADGSLEVANLWVPPFEGNSIRLQRGGKTEEIRVETNNDPYTIEADLFAQCLREGRLEAPTPAMTHADTLGNMQALDRWRAEVGLVFDVERTQ</sequence>
<dbReference type="STRING" id="454171.CP488_01402"/>
<dbReference type="PANTHER" id="PTHR22604">
    <property type="entry name" value="OXIDOREDUCTASES"/>
    <property type="match status" value="1"/>
</dbReference>
<dbReference type="RefSeq" id="WP_016483988.1">
    <property type="nucleotide sequence ID" value="NC_021487.1"/>
</dbReference>
<reference evidence="6" key="1">
    <citation type="submission" date="2013-03" db="EMBL/GenBank/DDBJ databases">
        <title>Genome sequence of Chthonomonas calidirosea, the first sequenced genome from the Armatimonadetes phylum (formally candidate division OP10).</title>
        <authorList>
            <person name="Lee K.C.Y."/>
            <person name="Morgan X.C."/>
            <person name="Dunfield P.F."/>
            <person name="Tamas I."/>
            <person name="Houghton K.M."/>
            <person name="Vyssotski M."/>
            <person name="Ryan J.L.J."/>
            <person name="Lagutin K."/>
            <person name="McDonald I.R."/>
            <person name="Stott M.B."/>
        </authorList>
    </citation>
    <scope>NUCLEOTIDE SEQUENCE [LARGE SCALE GENOMIC DNA]</scope>
    <source>
        <strain evidence="6">DSM 23976 / ICMP 18418 / T49</strain>
    </source>
</reference>
<evidence type="ECO:0000256" key="1">
    <source>
        <dbReference type="ARBA" id="ARBA00010928"/>
    </source>
</evidence>
<dbReference type="Pfam" id="PF22725">
    <property type="entry name" value="GFO_IDH_MocA_C3"/>
    <property type="match status" value="1"/>
</dbReference>
<dbReference type="InterPro" id="IPR055170">
    <property type="entry name" value="GFO_IDH_MocA-like_dom"/>
</dbReference>
<evidence type="ECO:0000313" key="6">
    <source>
        <dbReference type="Proteomes" id="UP000014227"/>
    </source>
</evidence>
<name>S0EY50_CHTCT</name>
<dbReference type="PATRIC" id="fig|1303518.3.peg.2791"/>
<keyword evidence="2" id="KW-0560">Oxidoreductase</keyword>
<dbReference type="InParanoid" id="S0EY50"/>
<evidence type="ECO:0000256" key="2">
    <source>
        <dbReference type="ARBA" id="ARBA00023002"/>
    </source>
</evidence>
<dbReference type="InterPro" id="IPR050984">
    <property type="entry name" value="Gfo/Idh/MocA_domain"/>
</dbReference>
<dbReference type="PANTHER" id="PTHR22604:SF105">
    <property type="entry name" value="TRANS-1,2-DIHYDROBENZENE-1,2-DIOL DEHYDROGENASE"/>
    <property type="match status" value="1"/>
</dbReference>
<feature type="domain" description="GFO/IDH/MocA-like oxidoreductase" evidence="4">
    <location>
        <begin position="133"/>
        <end position="256"/>
    </location>
</feature>
<evidence type="ECO:0000313" key="5">
    <source>
        <dbReference type="EMBL" id="CCW36479.1"/>
    </source>
</evidence>
<dbReference type="GO" id="GO:0016491">
    <property type="term" value="F:oxidoreductase activity"/>
    <property type="evidence" value="ECO:0007669"/>
    <property type="project" value="UniProtKB-KW"/>
</dbReference>
<dbReference type="GO" id="GO:0000166">
    <property type="term" value="F:nucleotide binding"/>
    <property type="evidence" value="ECO:0007669"/>
    <property type="project" value="InterPro"/>
</dbReference>
<evidence type="ECO:0000259" key="3">
    <source>
        <dbReference type="Pfam" id="PF01408"/>
    </source>
</evidence>
<organism evidence="5 6">
    <name type="scientific">Chthonomonas calidirosea (strain DSM 23976 / ICMP 18418 / T49)</name>
    <dbReference type="NCBI Taxonomy" id="1303518"/>
    <lineage>
        <taxon>Bacteria</taxon>
        <taxon>Bacillati</taxon>
        <taxon>Armatimonadota</taxon>
        <taxon>Chthonomonadia</taxon>
        <taxon>Chthonomonadales</taxon>
        <taxon>Chthonomonadaceae</taxon>
        <taxon>Chthonomonas</taxon>
    </lineage>
</organism>
<keyword evidence="6" id="KW-1185">Reference proteome</keyword>
<dbReference type="EMBL" id="HF951689">
    <property type="protein sequence ID" value="CCW36479.1"/>
    <property type="molecule type" value="Genomic_DNA"/>
</dbReference>
<dbReference type="FunCoup" id="S0EY50">
    <property type="interactions" value="161"/>
</dbReference>
<dbReference type="Pfam" id="PF01408">
    <property type="entry name" value="GFO_IDH_MocA"/>
    <property type="match status" value="1"/>
</dbReference>
<protein>
    <submittedName>
        <fullName evidence="5">Predicted dehydrogenases and related proteins</fullName>
    </submittedName>
</protein>
<dbReference type="Gene3D" id="3.40.50.720">
    <property type="entry name" value="NAD(P)-binding Rossmann-like Domain"/>
    <property type="match status" value="1"/>
</dbReference>
<accession>S0EY50</accession>
<dbReference type="InterPro" id="IPR000683">
    <property type="entry name" value="Gfo/Idh/MocA-like_OxRdtase_N"/>
</dbReference>
<comment type="similarity">
    <text evidence="1">Belongs to the Gfo/Idh/MocA family.</text>
</comment>
<dbReference type="InterPro" id="IPR036291">
    <property type="entry name" value="NAD(P)-bd_dom_sf"/>
</dbReference>
<dbReference type="KEGG" id="ccz:CCALI_02689"/>